<evidence type="ECO:0000313" key="1">
    <source>
        <dbReference type="EMBL" id="GFH52437.1"/>
    </source>
</evidence>
<reference evidence="1 2" key="1">
    <citation type="journal article" date="2021" name="Sci. Rep.">
        <title>The genome of the diatom Chaetoceros tenuissimus carries an ancient integrated fragment of an extant virus.</title>
        <authorList>
            <person name="Hongo Y."/>
            <person name="Kimura K."/>
            <person name="Takaki Y."/>
            <person name="Yoshida Y."/>
            <person name="Baba S."/>
            <person name="Kobayashi G."/>
            <person name="Nagasaki K."/>
            <person name="Hano T."/>
            <person name="Tomaru Y."/>
        </authorList>
    </citation>
    <scope>NUCLEOTIDE SEQUENCE [LARGE SCALE GENOMIC DNA]</scope>
    <source>
        <strain evidence="1 2">NIES-3715</strain>
    </source>
</reference>
<dbReference type="EMBL" id="BLLK01000045">
    <property type="protein sequence ID" value="GFH52437.1"/>
    <property type="molecule type" value="Genomic_DNA"/>
</dbReference>
<name>A0AAD3CUF9_9STRA</name>
<organism evidence="1 2">
    <name type="scientific">Chaetoceros tenuissimus</name>
    <dbReference type="NCBI Taxonomy" id="426638"/>
    <lineage>
        <taxon>Eukaryota</taxon>
        <taxon>Sar</taxon>
        <taxon>Stramenopiles</taxon>
        <taxon>Ochrophyta</taxon>
        <taxon>Bacillariophyta</taxon>
        <taxon>Coscinodiscophyceae</taxon>
        <taxon>Chaetocerotophycidae</taxon>
        <taxon>Chaetocerotales</taxon>
        <taxon>Chaetocerotaceae</taxon>
        <taxon>Chaetoceros</taxon>
    </lineage>
</organism>
<proteinExistence type="predicted"/>
<sequence>MRDFKKIPDTLLAERLAMFVHRFDEFPKDLIVRKEYCDEIVQYLGVDEMEMEDMLSTSIYFWQRMSDVFHISTIESKQQKILQMIKEKSCVDFLWNSIVKYVGGTFLHNLFIGEHEKDEIRALVQCVPEALACYNVENKWNLGTYMLPIHSAIRRCRGAAGKLLQTVVNNNDAIYFLPILVEEGMKRDLPLIADHSDGKNDEDTNWWLSQKGYQDRNARGGLLSHSAFTMGDPPNEFNALQELANYDCNTEIPSSTYDYILRIFRSFREMNILKMEDIVDYDLVQIAVRRKTLYLATWLINWNPDALRGDIQRSIYSIPLMHDCAMKAYNEEIWQNGERVQYTHADHFAGILDSAFHHFSQELGLLLLQHSLTKATTISVAYESRGKEAAWEIIEGALNKVDPTKLLTFDKETGMFPFMFAAKGDASDLNLLYYMMRKDPVVWNTNA</sequence>
<gene>
    <name evidence="1" type="ORF">CTEN210_08913</name>
</gene>
<dbReference type="AlphaFoldDB" id="A0AAD3CUF9"/>
<accession>A0AAD3CUF9</accession>
<comment type="caution">
    <text evidence="1">The sequence shown here is derived from an EMBL/GenBank/DDBJ whole genome shotgun (WGS) entry which is preliminary data.</text>
</comment>
<keyword evidence="2" id="KW-1185">Reference proteome</keyword>
<protein>
    <submittedName>
        <fullName evidence="1">Uncharacterized protein</fullName>
    </submittedName>
</protein>
<dbReference type="Proteomes" id="UP001054902">
    <property type="component" value="Unassembled WGS sequence"/>
</dbReference>
<evidence type="ECO:0000313" key="2">
    <source>
        <dbReference type="Proteomes" id="UP001054902"/>
    </source>
</evidence>